<protein>
    <submittedName>
        <fullName evidence="1">Uncharacterized protein</fullName>
    </submittedName>
</protein>
<accession>A0A8T0HMD1</accession>
<evidence type="ECO:0000313" key="1">
    <source>
        <dbReference type="EMBL" id="KAG0571977.1"/>
    </source>
</evidence>
<sequence>MVEEYMWISAKVFHTYGIDTRRLAKMAEMVIVSFSTRSKFYTIFMTEVIAVNTGLEIRASLRLAAGSRLGVLRVLFSSMQELMSGSITAEMVTICQC</sequence>
<reference evidence="1" key="1">
    <citation type="submission" date="2020-06" db="EMBL/GenBank/DDBJ databases">
        <title>WGS assembly of Ceratodon purpureus strain R40.</title>
        <authorList>
            <person name="Carey S.B."/>
            <person name="Jenkins J."/>
            <person name="Shu S."/>
            <person name="Lovell J.T."/>
            <person name="Sreedasyam A."/>
            <person name="Maumus F."/>
            <person name="Tiley G.P."/>
            <person name="Fernandez-Pozo N."/>
            <person name="Barry K."/>
            <person name="Chen C."/>
            <person name="Wang M."/>
            <person name="Lipzen A."/>
            <person name="Daum C."/>
            <person name="Saski C.A."/>
            <person name="Payton A.C."/>
            <person name="Mcbreen J.C."/>
            <person name="Conrad R.E."/>
            <person name="Kollar L.M."/>
            <person name="Olsson S."/>
            <person name="Huttunen S."/>
            <person name="Landis J.B."/>
            <person name="Wickett N.J."/>
            <person name="Johnson M.G."/>
            <person name="Rensing S.A."/>
            <person name="Grimwood J."/>
            <person name="Schmutz J."/>
            <person name="Mcdaniel S.F."/>
        </authorList>
    </citation>
    <scope>NUCLEOTIDE SEQUENCE</scope>
    <source>
        <strain evidence="1">R40</strain>
    </source>
</reference>
<proteinExistence type="predicted"/>
<dbReference type="EMBL" id="CM026426">
    <property type="protein sequence ID" value="KAG0571977.1"/>
    <property type="molecule type" value="Genomic_DNA"/>
</dbReference>
<name>A0A8T0HMD1_CERPU</name>
<evidence type="ECO:0000313" key="2">
    <source>
        <dbReference type="Proteomes" id="UP000822688"/>
    </source>
</evidence>
<gene>
    <name evidence="1" type="ORF">KC19_VG058200</name>
</gene>
<dbReference type="AlphaFoldDB" id="A0A8T0HMD1"/>
<comment type="caution">
    <text evidence="1">The sequence shown here is derived from an EMBL/GenBank/DDBJ whole genome shotgun (WGS) entry which is preliminary data.</text>
</comment>
<dbReference type="Proteomes" id="UP000822688">
    <property type="component" value="Chromosome V"/>
</dbReference>
<organism evidence="1 2">
    <name type="scientific">Ceratodon purpureus</name>
    <name type="common">Fire moss</name>
    <name type="synonym">Dicranum purpureum</name>
    <dbReference type="NCBI Taxonomy" id="3225"/>
    <lineage>
        <taxon>Eukaryota</taxon>
        <taxon>Viridiplantae</taxon>
        <taxon>Streptophyta</taxon>
        <taxon>Embryophyta</taxon>
        <taxon>Bryophyta</taxon>
        <taxon>Bryophytina</taxon>
        <taxon>Bryopsida</taxon>
        <taxon>Dicranidae</taxon>
        <taxon>Pseudoditrichales</taxon>
        <taxon>Ditrichaceae</taxon>
        <taxon>Ceratodon</taxon>
    </lineage>
</organism>
<keyword evidence="2" id="KW-1185">Reference proteome</keyword>